<evidence type="ECO:0000256" key="4">
    <source>
        <dbReference type="ARBA" id="ARBA00023157"/>
    </source>
</evidence>
<dbReference type="PANTHER" id="PTHR24252:SF7">
    <property type="entry name" value="HYALIN"/>
    <property type="match status" value="1"/>
</dbReference>
<sequence>MCVTRTTIFVAVVIAVACVNSEESRSPVEEEYKSNVTQYYSNNSTTNSTITDDKNFWEWLYGFVSNAGSVTTPTPISTTEPPEPVKPPANCLPCKCGITNTQRRIVGGVETKVNQYPWMALMMFRGRFYCGGSVINSRYVLTAAHCVDRFDPNFISVKILEHDRNSTTETETQVFKAEKVIKHSGYSTTNYNNDIALVKLNDSIQFEGKMRPVCLPERAKTFAGMNGIVTGWGATAESGAISQTLQEVNVPILSNAECRTTKYPARRITDNMLCAGYEEGKKDSCQGDSGGPLHIIRENTYDIVGVVSWGEGCAKPGYPGVYSRVNRYLTWIAQNTEDACYC</sequence>
<dbReference type="GO" id="GO:0006508">
    <property type="term" value="P:proteolysis"/>
    <property type="evidence" value="ECO:0007669"/>
    <property type="project" value="UniProtKB-KW"/>
</dbReference>
<dbReference type="CDD" id="cd00190">
    <property type="entry name" value="Tryp_SPc"/>
    <property type="match status" value="1"/>
</dbReference>
<dbReference type="InterPro" id="IPR001314">
    <property type="entry name" value="Peptidase_S1A"/>
</dbReference>
<feature type="chain" id="PRO_5042502283" evidence="6">
    <location>
        <begin position="22"/>
        <end position="342"/>
    </location>
</feature>
<dbReference type="Pfam" id="PF00089">
    <property type="entry name" value="Trypsin"/>
    <property type="match status" value="1"/>
</dbReference>
<feature type="domain" description="Peptidase S1" evidence="7">
    <location>
        <begin position="105"/>
        <end position="337"/>
    </location>
</feature>
<accession>A0AAJ7J1M1</accession>
<dbReference type="SUPFAM" id="SSF50494">
    <property type="entry name" value="Trypsin-like serine proteases"/>
    <property type="match status" value="1"/>
</dbReference>
<dbReference type="FunFam" id="2.40.10.10:FF:000006">
    <property type="entry name" value="Serine proteinase stubble"/>
    <property type="match status" value="1"/>
</dbReference>
<evidence type="ECO:0000256" key="3">
    <source>
        <dbReference type="ARBA" id="ARBA00022825"/>
    </source>
</evidence>
<dbReference type="SMART" id="SM00020">
    <property type="entry name" value="Tryp_SPc"/>
    <property type="match status" value="1"/>
</dbReference>
<evidence type="ECO:0000313" key="9">
    <source>
        <dbReference type="RefSeq" id="XP_017881913.1"/>
    </source>
</evidence>
<dbReference type="InterPro" id="IPR009003">
    <property type="entry name" value="Peptidase_S1_PA"/>
</dbReference>
<organism evidence="8 9">
    <name type="scientific">Ceratina calcarata</name>
    <dbReference type="NCBI Taxonomy" id="156304"/>
    <lineage>
        <taxon>Eukaryota</taxon>
        <taxon>Metazoa</taxon>
        <taxon>Ecdysozoa</taxon>
        <taxon>Arthropoda</taxon>
        <taxon>Hexapoda</taxon>
        <taxon>Insecta</taxon>
        <taxon>Pterygota</taxon>
        <taxon>Neoptera</taxon>
        <taxon>Endopterygota</taxon>
        <taxon>Hymenoptera</taxon>
        <taxon>Apocrita</taxon>
        <taxon>Aculeata</taxon>
        <taxon>Apoidea</taxon>
        <taxon>Anthophila</taxon>
        <taxon>Apidae</taxon>
        <taxon>Ceratina</taxon>
        <taxon>Zadontomerus</taxon>
    </lineage>
</organism>
<dbReference type="Proteomes" id="UP000694925">
    <property type="component" value="Unplaced"/>
</dbReference>
<keyword evidence="4" id="KW-1015">Disulfide bond</keyword>
<keyword evidence="1 5" id="KW-0645">Protease</keyword>
<dbReference type="InterPro" id="IPR018114">
    <property type="entry name" value="TRYPSIN_HIS"/>
</dbReference>
<dbReference type="PROSITE" id="PS00135">
    <property type="entry name" value="TRYPSIN_SER"/>
    <property type="match status" value="1"/>
</dbReference>
<dbReference type="PROSITE" id="PS50240">
    <property type="entry name" value="TRYPSIN_DOM"/>
    <property type="match status" value="1"/>
</dbReference>
<keyword evidence="8" id="KW-1185">Reference proteome</keyword>
<evidence type="ECO:0000256" key="6">
    <source>
        <dbReference type="SAM" id="SignalP"/>
    </source>
</evidence>
<reference evidence="9" key="1">
    <citation type="submission" date="2025-08" db="UniProtKB">
        <authorList>
            <consortium name="RefSeq"/>
        </authorList>
    </citation>
    <scope>IDENTIFICATION</scope>
    <source>
        <tissue evidence="9">Whole body</tissue>
    </source>
</reference>
<evidence type="ECO:0000256" key="5">
    <source>
        <dbReference type="RuleBase" id="RU363034"/>
    </source>
</evidence>
<dbReference type="InterPro" id="IPR043504">
    <property type="entry name" value="Peptidase_S1_PA_chymotrypsin"/>
</dbReference>
<gene>
    <name evidence="9" type="primary">LOC108626023</name>
</gene>
<proteinExistence type="predicted"/>
<dbReference type="RefSeq" id="XP_017881913.1">
    <property type="nucleotide sequence ID" value="XM_018026424.2"/>
</dbReference>
<dbReference type="AlphaFoldDB" id="A0AAJ7J1M1"/>
<dbReference type="PROSITE" id="PS51257">
    <property type="entry name" value="PROKAR_LIPOPROTEIN"/>
    <property type="match status" value="1"/>
</dbReference>
<name>A0AAJ7J1M1_9HYME</name>
<protein>
    <submittedName>
        <fullName evidence="9">Trypsin-1-like</fullName>
    </submittedName>
</protein>
<dbReference type="GeneID" id="108626023"/>
<feature type="signal peptide" evidence="6">
    <location>
        <begin position="1"/>
        <end position="21"/>
    </location>
</feature>
<dbReference type="KEGG" id="ccal:108626023"/>
<dbReference type="GO" id="GO:0004252">
    <property type="term" value="F:serine-type endopeptidase activity"/>
    <property type="evidence" value="ECO:0007669"/>
    <property type="project" value="InterPro"/>
</dbReference>
<keyword evidence="3 5" id="KW-0720">Serine protease</keyword>
<dbReference type="PRINTS" id="PR00722">
    <property type="entry name" value="CHYMOTRYPSIN"/>
</dbReference>
<dbReference type="Gene3D" id="2.40.10.10">
    <property type="entry name" value="Trypsin-like serine proteases"/>
    <property type="match status" value="1"/>
</dbReference>
<dbReference type="PANTHER" id="PTHR24252">
    <property type="entry name" value="ACROSIN-RELATED"/>
    <property type="match status" value="1"/>
</dbReference>
<evidence type="ECO:0000313" key="8">
    <source>
        <dbReference type="Proteomes" id="UP000694925"/>
    </source>
</evidence>
<evidence type="ECO:0000256" key="1">
    <source>
        <dbReference type="ARBA" id="ARBA00022670"/>
    </source>
</evidence>
<dbReference type="InterPro" id="IPR001254">
    <property type="entry name" value="Trypsin_dom"/>
</dbReference>
<dbReference type="PROSITE" id="PS00134">
    <property type="entry name" value="TRYPSIN_HIS"/>
    <property type="match status" value="1"/>
</dbReference>
<dbReference type="InterPro" id="IPR033116">
    <property type="entry name" value="TRYPSIN_SER"/>
</dbReference>
<keyword evidence="6" id="KW-0732">Signal</keyword>
<evidence type="ECO:0000256" key="2">
    <source>
        <dbReference type="ARBA" id="ARBA00022801"/>
    </source>
</evidence>
<keyword evidence="2 5" id="KW-0378">Hydrolase</keyword>
<evidence type="ECO:0000259" key="7">
    <source>
        <dbReference type="PROSITE" id="PS50240"/>
    </source>
</evidence>